<protein>
    <submittedName>
        <fullName evidence="1">Uncharacterized protein</fullName>
    </submittedName>
</protein>
<dbReference type="EMBL" id="QSSX01000033">
    <property type="protein sequence ID" value="RGM21139.1"/>
    <property type="molecule type" value="Genomic_DNA"/>
</dbReference>
<evidence type="ECO:0000313" key="1">
    <source>
        <dbReference type="EMBL" id="RGM21139.1"/>
    </source>
</evidence>
<reference evidence="3 4" key="1">
    <citation type="submission" date="2018-08" db="EMBL/GenBank/DDBJ databases">
        <title>A genome reference for cultivated species of the human gut microbiota.</title>
        <authorList>
            <person name="Zou Y."/>
            <person name="Xue W."/>
            <person name="Luo G."/>
        </authorList>
    </citation>
    <scope>NUCLEOTIDE SEQUENCE [LARGE SCALE GENOMIC DNA]</scope>
    <source>
        <strain evidence="2 4">AM32-6</strain>
        <strain evidence="1 3">TF01-20-2</strain>
    </source>
</reference>
<dbReference type="EMBL" id="QSIR01000032">
    <property type="protein sequence ID" value="RHD02019.1"/>
    <property type="molecule type" value="Genomic_DNA"/>
</dbReference>
<comment type="caution">
    <text evidence="1">The sequence shown here is derived from an EMBL/GenBank/DDBJ whole genome shotgun (WGS) entry which is preliminary data.</text>
</comment>
<dbReference type="AlphaFoldDB" id="A0A3E4V0Y8"/>
<organism evidence="1 3">
    <name type="scientific">Mediterraneibacter gnavus</name>
    <name type="common">Ruminococcus gnavus</name>
    <dbReference type="NCBI Taxonomy" id="33038"/>
    <lineage>
        <taxon>Bacteria</taxon>
        <taxon>Bacillati</taxon>
        <taxon>Bacillota</taxon>
        <taxon>Clostridia</taxon>
        <taxon>Lachnospirales</taxon>
        <taxon>Lachnospiraceae</taxon>
        <taxon>Mediterraneibacter</taxon>
    </lineage>
</organism>
<name>A0A3E4V0Y8_MEDGN</name>
<evidence type="ECO:0000313" key="3">
    <source>
        <dbReference type="Proteomes" id="UP000260808"/>
    </source>
</evidence>
<gene>
    <name evidence="2" type="ORF">DW812_15580</name>
    <name evidence="1" type="ORF">DXC31_12430</name>
</gene>
<dbReference type="RefSeq" id="WP_118044143.1">
    <property type="nucleotide sequence ID" value="NZ_JAQDNS010000033.1"/>
</dbReference>
<evidence type="ECO:0000313" key="2">
    <source>
        <dbReference type="EMBL" id="RHD02019.1"/>
    </source>
</evidence>
<proteinExistence type="predicted"/>
<sequence>MRMYYNNCEIRELEIESLKGAFITDVEVDGDDVIIKALRKEESDLIEREYMISDGLCYVRVG</sequence>
<accession>A0A3E4V0Y8</accession>
<dbReference type="Proteomes" id="UP000284472">
    <property type="component" value="Unassembled WGS sequence"/>
</dbReference>
<dbReference type="Proteomes" id="UP000260808">
    <property type="component" value="Unassembled WGS sequence"/>
</dbReference>
<evidence type="ECO:0000313" key="4">
    <source>
        <dbReference type="Proteomes" id="UP000284472"/>
    </source>
</evidence>